<feature type="binding site" evidence="9">
    <location>
        <position position="86"/>
    </location>
    <ligand>
        <name>Mg(2+)</name>
        <dbReference type="ChEBI" id="CHEBI:18420"/>
        <label>1</label>
    </ligand>
</feature>
<evidence type="ECO:0000313" key="11">
    <source>
        <dbReference type="EMBL" id="SEA64099.1"/>
    </source>
</evidence>
<feature type="binding site" evidence="9">
    <location>
        <position position="88"/>
    </location>
    <ligand>
        <name>Mg(2+)</name>
        <dbReference type="ChEBI" id="CHEBI:18420"/>
        <label>1</label>
    </ligand>
</feature>
<keyword evidence="7 9" id="KW-0460">Magnesium</keyword>
<dbReference type="CDD" id="cd01638">
    <property type="entry name" value="CysQ"/>
    <property type="match status" value="1"/>
</dbReference>
<dbReference type="PROSITE" id="PS00630">
    <property type="entry name" value="IMP_2"/>
    <property type="match status" value="1"/>
</dbReference>
<evidence type="ECO:0000256" key="10">
    <source>
        <dbReference type="PIRSR" id="PIRSR600760-2"/>
    </source>
</evidence>
<keyword evidence="5 9" id="KW-0479">Metal-binding</keyword>
<dbReference type="InterPro" id="IPR020550">
    <property type="entry name" value="Inositol_monophosphatase_CS"/>
</dbReference>
<evidence type="ECO:0000256" key="4">
    <source>
        <dbReference type="ARBA" id="ARBA00022519"/>
    </source>
</evidence>
<comment type="similarity">
    <text evidence="2 9">Belongs to the inositol monophosphatase superfamily. CysQ family.</text>
</comment>
<dbReference type="AlphaFoldDB" id="A0A1H4CUX0"/>
<dbReference type="GO" id="GO:0000103">
    <property type="term" value="P:sulfate assimilation"/>
    <property type="evidence" value="ECO:0007669"/>
    <property type="project" value="TreeGrafter"/>
</dbReference>
<accession>A0A1H4CUX0</accession>
<dbReference type="EC" id="3.1.3.7" evidence="9"/>
<feature type="binding site" evidence="10">
    <location>
        <position position="68"/>
    </location>
    <ligand>
        <name>Mg(2+)</name>
        <dbReference type="ChEBI" id="CHEBI:18420"/>
        <label>1</label>
        <note>catalytic</note>
    </ligand>
</feature>
<dbReference type="Gene3D" id="3.40.190.80">
    <property type="match status" value="1"/>
</dbReference>
<evidence type="ECO:0000256" key="2">
    <source>
        <dbReference type="ARBA" id="ARBA00005289"/>
    </source>
</evidence>
<feature type="binding site" evidence="9">
    <location>
        <position position="89"/>
    </location>
    <ligand>
        <name>Mg(2+)</name>
        <dbReference type="ChEBI" id="CHEBI:18420"/>
        <label>2</label>
    </ligand>
</feature>
<evidence type="ECO:0000313" key="12">
    <source>
        <dbReference type="Proteomes" id="UP000198703"/>
    </source>
</evidence>
<keyword evidence="4 9" id="KW-0997">Cell inner membrane</keyword>
<gene>
    <name evidence="9" type="primary">cysQ</name>
    <name evidence="11" type="ORF">SAMN05444370_10845</name>
</gene>
<reference evidence="11 12" key="1">
    <citation type="submission" date="2016-10" db="EMBL/GenBank/DDBJ databases">
        <authorList>
            <person name="de Groot N.N."/>
        </authorList>
    </citation>
    <scope>NUCLEOTIDE SEQUENCE [LARGE SCALE GENOMIC DNA]</scope>
    <source>
        <strain evidence="11 12">DSM 15345</strain>
    </source>
</reference>
<comment type="subcellular location">
    <subcellularLocation>
        <location evidence="9">Cell inner membrane</location>
        <topology evidence="9">Peripheral membrane protein</topology>
        <orientation evidence="9">Cytoplasmic side</orientation>
    </subcellularLocation>
</comment>
<proteinExistence type="inferred from homology"/>
<evidence type="ECO:0000256" key="5">
    <source>
        <dbReference type="ARBA" id="ARBA00022723"/>
    </source>
</evidence>
<feature type="binding site" evidence="9">
    <location>
        <position position="218"/>
    </location>
    <ligand>
        <name>Mg(2+)</name>
        <dbReference type="ChEBI" id="CHEBI:18420"/>
        <label>2</label>
    </ligand>
</feature>
<feature type="binding site" evidence="10">
    <location>
        <position position="88"/>
    </location>
    <ligand>
        <name>Mg(2+)</name>
        <dbReference type="ChEBI" id="CHEBI:18420"/>
        <label>1</label>
        <note>catalytic</note>
    </ligand>
</feature>
<name>A0A1H4CUX0_9RHOB</name>
<keyword evidence="8 9" id="KW-0472">Membrane</keyword>
<feature type="binding site" evidence="10">
    <location>
        <position position="86"/>
    </location>
    <ligand>
        <name>Mg(2+)</name>
        <dbReference type="ChEBI" id="CHEBI:18420"/>
        <label>1</label>
        <note>catalytic</note>
    </ligand>
</feature>
<sequence length="275" mass="28103">MRDAAMAAVLRRLAVAAGAEILRVRAGARLETREKDDRSPVTAADLAADRVIRAGLAEAYPDIPVVSEESDEARDIAGDRPFFLVDPLDGTREFLKGSDQFTVNIALIEGGAPAAGVVAAPAAARLYATAPGGGAVAETGAVDPDAPGDVRPIASKVADPTALRAVASASHRDAETDAWLARHPVARTVAAGSSLKFCLIAAGEADVYPRFGPTMQWDTAAGHAVLAAAGGATLRLDRAGAPLRYGRGAGADADWLNPGFVASAAGFVVGTDREA</sequence>
<dbReference type="GO" id="GO:0008441">
    <property type="term" value="F:3'(2'),5'-bisphosphate nucleotidase activity"/>
    <property type="evidence" value="ECO:0007669"/>
    <property type="project" value="UniProtKB-UniRule"/>
</dbReference>
<keyword evidence="6 9" id="KW-0378">Hydrolase</keyword>
<dbReference type="EMBL" id="FNQM01000008">
    <property type="protein sequence ID" value="SEA64099.1"/>
    <property type="molecule type" value="Genomic_DNA"/>
</dbReference>
<organism evidence="11 12">
    <name type="scientific">Rubrimonas cliftonensis</name>
    <dbReference type="NCBI Taxonomy" id="89524"/>
    <lineage>
        <taxon>Bacteria</taxon>
        <taxon>Pseudomonadati</taxon>
        <taxon>Pseudomonadota</taxon>
        <taxon>Alphaproteobacteria</taxon>
        <taxon>Rhodobacterales</taxon>
        <taxon>Paracoccaceae</taxon>
        <taxon>Rubrimonas</taxon>
    </lineage>
</organism>
<dbReference type="Pfam" id="PF00459">
    <property type="entry name" value="Inositol_P"/>
    <property type="match status" value="1"/>
</dbReference>
<evidence type="ECO:0000256" key="8">
    <source>
        <dbReference type="ARBA" id="ARBA00023136"/>
    </source>
</evidence>
<evidence type="ECO:0000256" key="1">
    <source>
        <dbReference type="ARBA" id="ARBA00001625"/>
    </source>
</evidence>
<feature type="binding site" evidence="10">
    <location>
        <position position="89"/>
    </location>
    <ligand>
        <name>Mg(2+)</name>
        <dbReference type="ChEBI" id="CHEBI:18420"/>
        <label>1</label>
        <note>catalytic</note>
    </ligand>
</feature>
<dbReference type="InterPro" id="IPR020583">
    <property type="entry name" value="Inositol_monoP_metal-BS"/>
</dbReference>
<dbReference type="HAMAP" id="MF_02095">
    <property type="entry name" value="CysQ"/>
    <property type="match status" value="1"/>
</dbReference>
<evidence type="ECO:0000256" key="6">
    <source>
        <dbReference type="ARBA" id="ARBA00022801"/>
    </source>
</evidence>
<feature type="binding site" evidence="9">
    <location>
        <begin position="88"/>
        <end position="91"/>
    </location>
    <ligand>
        <name>substrate</name>
    </ligand>
</feature>
<feature type="binding site" evidence="9">
    <location>
        <position position="68"/>
    </location>
    <ligand>
        <name>substrate</name>
    </ligand>
</feature>
<dbReference type="InterPro" id="IPR000760">
    <property type="entry name" value="Inositol_monophosphatase-like"/>
</dbReference>
<dbReference type="OrthoDB" id="9785695at2"/>
<feature type="binding site" evidence="9">
    <location>
        <position position="218"/>
    </location>
    <ligand>
        <name>substrate</name>
    </ligand>
</feature>
<feature type="binding site" evidence="9">
    <location>
        <position position="68"/>
    </location>
    <ligand>
        <name>Mg(2+)</name>
        <dbReference type="ChEBI" id="CHEBI:18420"/>
        <label>1</label>
    </ligand>
</feature>
<keyword evidence="12" id="KW-1185">Reference proteome</keyword>
<dbReference type="PANTHER" id="PTHR43028">
    <property type="entry name" value="3'(2'),5'-BISPHOSPHATE NUCLEOTIDASE 1"/>
    <property type="match status" value="1"/>
</dbReference>
<dbReference type="SUPFAM" id="SSF56655">
    <property type="entry name" value="Carbohydrate phosphatase"/>
    <property type="match status" value="1"/>
</dbReference>
<dbReference type="Proteomes" id="UP000198703">
    <property type="component" value="Unassembled WGS sequence"/>
</dbReference>
<dbReference type="GO" id="GO:0046854">
    <property type="term" value="P:phosphatidylinositol phosphate biosynthetic process"/>
    <property type="evidence" value="ECO:0007669"/>
    <property type="project" value="InterPro"/>
</dbReference>
<dbReference type="PANTHER" id="PTHR43028:SF5">
    <property type="entry name" value="3'(2'),5'-BISPHOSPHATE NUCLEOTIDASE 1"/>
    <property type="match status" value="1"/>
</dbReference>
<dbReference type="PROSITE" id="PS00629">
    <property type="entry name" value="IMP_1"/>
    <property type="match status" value="1"/>
</dbReference>
<dbReference type="GO" id="GO:0005886">
    <property type="term" value="C:plasma membrane"/>
    <property type="evidence" value="ECO:0007669"/>
    <property type="project" value="UniProtKB-SubCell"/>
</dbReference>
<dbReference type="InterPro" id="IPR050725">
    <property type="entry name" value="CysQ/Inositol_MonoPase"/>
</dbReference>
<evidence type="ECO:0000256" key="7">
    <source>
        <dbReference type="ARBA" id="ARBA00022842"/>
    </source>
</evidence>
<dbReference type="GO" id="GO:0000287">
    <property type="term" value="F:magnesium ion binding"/>
    <property type="evidence" value="ECO:0007669"/>
    <property type="project" value="UniProtKB-UniRule"/>
</dbReference>
<keyword evidence="3 9" id="KW-1003">Cell membrane</keyword>
<dbReference type="GO" id="GO:0050427">
    <property type="term" value="P:3'-phosphoadenosine 5'-phosphosulfate metabolic process"/>
    <property type="evidence" value="ECO:0007669"/>
    <property type="project" value="TreeGrafter"/>
</dbReference>
<evidence type="ECO:0000256" key="9">
    <source>
        <dbReference type="HAMAP-Rule" id="MF_02095"/>
    </source>
</evidence>
<comment type="cofactor">
    <cofactor evidence="9 10">
        <name>Mg(2+)</name>
        <dbReference type="ChEBI" id="CHEBI:18420"/>
    </cofactor>
</comment>
<feature type="binding site" evidence="10">
    <location>
        <position position="218"/>
    </location>
    <ligand>
        <name>Mg(2+)</name>
        <dbReference type="ChEBI" id="CHEBI:18420"/>
        <label>1</label>
        <note>catalytic</note>
    </ligand>
</feature>
<dbReference type="InterPro" id="IPR006240">
    <property type="entry name" value="CysQ"/>
</dbReference>
<dbReference type="RefSeq" id="WP_093254216.1">
    <property type="nucleotide sequence ID" value="NZ_FNQM01000008.1"/>
</dbReference>
<dbReference type="STRING" id="89524.SAMN05444370_10845"/>
<feature type="binding site" evidence="9">
    <location>
        <position position="86"/>
    </location>
    <ligand>
        <name>Mg(2+)</name>
        <dbReference type="ChEBI" id="CHEBI:18420"/>
        <label>2</label>
    </ligand>
</feature>
<protein>
    <recommendedName>
        <fullName evidence="9">3'(2'),5'-bisphosphate nucleotidase CysQ</fullName>
        <ecNumber evidence="9">3.1.3.7</ecNumber>
    </recommendedName>
    <alternativeName>
        <fullName evidence="9">3'(2'),5-bisphosphonucleoside 3'(2')-phosphohydrolase</fullName>
    </alternativeName>
    <alternativeName>
        <fullName evidence="9">3'-phosphoadenosine 5'-phosphate phosphatase</fullName>
        <shortName evidence="9">PAP phosphatase</shortName>
    </alternativeName>
</protein>
<dbReference type="NCBIfam" id="TIGR01331">
    <property type="entry name" value="bisphos_cysQ"/>
    <property type="match status" value="1"/>
</dbReference>
<comment type="catalytic activity">
    <reaction evidence="1 9">
        <text>adenosine 3',5'-bisphosphate + H2O = AMP + phosphate</text>
        <dbReference type="Rhea" id="RHEA:10040"/>
        <dbReference type="ChEBI" id="CHEBI:15377"/>
        <dbReference type="ChEBI" id="CHEBI:43474"/>
        <dbReference type="ChEBI" id="CHEBI:58343"/>
        <dbReference type="ChEBI" id="CHEBI:456215"/>
        <dbReference type="EC" id="3.1.3.7"/>
    </reaction>
</comment>
<dbReference type="Gene3D" id="3.30.540.10">
    <property type="entry name" value="Fructose-1,6-Bisphosphatase, subunit A, domain 1"/>
    <property type="match status" value="1"/>
</dbReference>
<evidence type="ECO:0000256" key="3">
    <source>
        <dbReference type="ARBA" id="ARBA00022475"/>
    </source>
</evidence>
<comment type="function">
    <text evidence="9">Converts adenosine-3',5'-bisphosphate (PAP) to AMP.</text>
</comment>
<dbReference type="PRINTS" id="PR00377">
    <property type="entry name" value="IMPHPHTASES"/>
</dbReference>